<comment type="similarity">
    <text evidence="3 4">Belongs to the bacterial glucokinase family.</text>
</comment>
<dbReference type="EC" id="2.7.1.2" evidence="3"/>
<dbReference type="PANTHER" id="PTHR47690">
    <property type="entry name" value="GLUCOKINASE"/>
    <property type="match status" value="1"/>
</dbReference>
<comment type="catalytic activity">
    <reaction evidence="3">
        <text>D-glucose + ATP = D-glucose 6-phosphate + ADP + H(+)</text>
        <dbReference type="Rhea" id="RHEA:17825"/>
        <dbReference type="ChEBI" id="CHEBI:4167"/>
        <dbReference type="ChEBI" id="CHEBI:15378"/>
        <dbReference type="ChEBI" id="CHEBI:30616"/>
        <dbReference type="ChEBI" id="CHEBI:61548"/>
        <dbReference type="ChEBI" id="CHEBI:456216"/>
        <dbReference type="EC" id="2.7.1.2"/>
    </reaction>
</comment>
<reference evidence="5 6" key="1">
    <citation type="submission" date="2017-02" db="EMBL/GenBank/DDBJ databases">
        <title>Pseudoalteromonas ulvae TC14 Genome.</title>
        <authorList>
            <person name="Molmeret M."/>
        </authorList>
    </citation>
    <scope>NUCLEOTIDE SEQUENCE [LARGE SCALE GENOMIC DNA]</scope>
    <source>
        <strain evidence="5">TC14</strain>
    </source>
</reference>
<dbReference type="NCBIfam" id="NF009073">
    <property type="entry name" value="PRK12408.1"/>
    <property type="match status" value="1"/>
</dbReference>
<dbReference type="GO" id="GO:0005829">
    <property type="term" value="C:cytosol"/>
    <property type="evidence" value="ECO:0007669"/>
    <property type="project" value="TreeGrafter"/>
</dbReference>
<evidence type="ECO:0000313" key="6">
    <source>
        <dbReference type="Proteomes" id="UP000194841"/>
    </source>
</evidence>
<dbReference type="GO" id="GO:0006096">
    <property type="term" value="P:glycolytic process"/>
    <property type="evidence" value="ECO:0007669"/>
    <property type="project" value="UniProtKB-UniRule"/>
</dbReference>
<gene>
    <name evidence="3" type="primary">glk</name>
    <name evidence="5" type="ORF">B1199_00745</name>
</gene>
<dbReference type="GO" id="GO:0005536">
    <property type="term" value="F:D-glucose binding"/>
    <property type="evidence" value="ECO:0007669"/>
    <property type="project" value="InterPro"/>
</dbReference>
<dbReference type="Gene3D" id="3.40.367.20">
    <property type="match status" value="1"/>
</dbReference>
<dbReference type="EMBL" id="MWPV01000001">
    <property type="protein sequence ID" value="OUL58847.1"/>
    <property type="molecule type" value="Genomic_DNA"/>
</dbReference>
<accession>A0A244CTA8</accession>
<evidence type="ECO:0000313" key="5">
    <source>
        <dbReference type="EMBL" id="OUL58847.1"/>
    </source>
</evidence>
<dbReference type="NCBIfam" id="TIGR00749">
    <property type="entry name" value="glk"/>
    <property type="match status" value="1"/>
</dbReference>
<keyword evidence="3" id="KW-0547">Nucleotide-binding</keyword>
<evidence type="ECO:0000256" key="2">
    <source>
        <dbReference type="ARBA" id="ARBA00022777"/>
    </source>
</evidence>
<dbReference type="GO" id="GO:0004340">
    <property type="term" value="F:glucokinase activity"/>
    <property type="evidence" value="ECO:0007669"/>
    <property type="project" value="UniProtKB-UniRule"/>
</dbReference>
<keyword evidence="3" id="KW-0963">Cytoplasm</keyword>
<dbReference type="InterPro" id="IPR050201">
    <property type="entry name" value="Bacterial_glucokinase"/>
</dbReference>
<dbReference type="InterPro" id="IPR003836">
    <property type="entry name" value="Glucokinase"/>
</dbReference>
<dbReference type="RefSeq" id="WP_086742224.1">
    <property type="nucleotide sequence ID" value="NZ_MWPV01000001.1"/>
</dbReference>
<evidence type="ECO:0000256" key="1">
    <source>
        <dbReference type="ARBA" id="ARBA00022679"/>
    </source>
</evidence>
<evidence type="ECO:0000256" key="3">
    <source>
        <dbReference type="HAMAP-Rule" id="MF_00524"/>
    </source>
</evidence>
<comment type="caution">
    <text evidence="5">The sequence shown here is derived from an EMBL/GenBank/DDBJ whole genome shotgun (WGS) entry which is preliminary data.</text>
</comment>
<keyword evidence="6" id="KW-1185">Reference proteome</keyword>
<keyword evidence="2 3" id="KW-0418">Kinase</keyword>
<keyword evidence="1 3" id="KW-0808">Transferase</keyword>
<keyword evidence="3" id="KW-0324">Glycolysis</keyword>
<dbReference type="InterPro" id="IPR043129">
    <property type="entry name" value="ATPase_NBD"/>
</dbReference>
<feature type="binding site" evidence="3">
    <location>
        <begin position="13"/>
        <end position="18"/>
    </location>
    <ligand>
        <name>ATP</name>
        <dbReference type="ChEBI" id="CHEBI:30616"/>
    </ligand>
</feature>
<dbReference type="SUPFAM" id="SSF53067">
    <property type="entry name" value="Actin-like ATPase domain"/>
    <property type="match status" value="1"/>
</dbReference>
<dbReference type="GO" id="GO:0005524">
    <property type="term" value="F:ATP binding"/>
    <property type="evidence" value="ECO:0007669"/>
    <property type="project" value="UniProtKB-UniRule"/>
</dbReference>
<name>A0A244CTA8_PSEDV</name>
<dbReference type="OrthoDB" id="9800595at2"/>
<keyword evidence="3" id="KW-0067">ATP-binding</keyword>
<dbReference type="AlphaFoldDB" id="A0A244CTA8"/>
<comment type="subcellular location">
    <subcellularLocation>
        <location evidence="3">Cytoplasm</location>
    </subcellularLocation>
</comment>
<dbReference type="CDD" id="cd24008">
    <property type="entry name" value="ASKHA_NBD_GLK"/>
    <property type="match status" value="1"/>
</dbReference>
<dbReference type="HAMAP" id="MF_00524">
    <property type="entry name" value="Glucokinase"/>
    <property type="match status" value="1"/>
</dbReference>
<proteinExistence type="inferred from homology"/>
<protein>
    <recommendedName>
        <fullName evidence="3">Glucokinase</fullName>
        <ecNumber evidence="3">2.7.1.2</ecNumber>
    </recommendedName>
    <alternativeName>
        <fullName evidence="3">Glucose kinase</fullName>
    </alternativeName>
</protein>
<sequence>MNSVTKFQPIIVADVGGTNARFALVTDFDVASLQFTIAHAQTFVSAEFTSLESVLSAYIATLPFSQPTRAALAVAGPMKGQEVNLTNLGWRFTLNALKTEFNFQELKVINDFAAFAYAAPYLKTDQNLPIKHGTAETYSNIAVMGPGTGFGAAALVFNDHQQSVLSCEAGHITLAAVNEFERQLISLIAQEVKHVSVETVFSGSGLERLYRAVATVKQQPVEDYSAARISELALLGQCDICQQTLAQFCDWIGSVAGDLALTFGARGGVFIGGGILPRMQDVLLQSQFADRFMQKGIMSHYVADIPVTLVTQDNIPFIGAAASLIAR</sequence>
<organism evidence="5 6">
    <name type="scientific">Pseudoalteromonas ulvae</name>
    <dbReference type="NCBI Taxonomy" id="107327"/>
    <lineage>
        <taxon>Bacteria</taxon>
        <taxon>Pseudomonadati</taxon>
        <taxon>Pseudomonadota</taxon>
        <taxon>Gammaproteobacteria</taxon>
        <taxon>Alteromonadales</taxon>
        <taxon>Pseudoalteromonadaceae</taxon>
        <taxon>Pseudoalteromonas</taxon>
    </lineage>
</organism>
<evidence type="ECO:0000256" key="4">
    <source>
        <dbReference type="RuleBase" id="RU004046"/>
    </source>
</evidence>
<dbReference type="PANTHER" id="PTHR47690:SF1">
    <property type="entry name" value="GLUCOKINASE"/>
    <property type="match status" value="1"/>
</dbReference>
<dbReference type="Proteomes" id="UP000194841">
    <property type="component" value="Unassembled WGS sequence"/>
</dbReference>
<dbReference type="Gene3D" id="3.30.420.40">
    <property type="match status" value="1"/>
</dbReference>
<dbReference type="Pfam" id="PF02685">
    <property type="entry name" value="Glucokinase"/>
    <property type="match status" value="1"/>
</dbReference>